<dbReference type="Proteomes" id="UP000001730">
    <property type="component" value="Chromosome 1"/>
</dbReference>
<evidence type="ECO:0000313" key="2">
    <source>
        <dbReference type="Proteomes" id="UP000001730"/>
    </source>
</evidence>
<reference evidence="1 2" key="1">
    <citation type="journal article" date="2008" name="BMC Genomics">
        <title>The genome sequence of the fish pathogen Aliivibrio salmonicida strain LFI1238 shows extensive evidence of gene decay.</title>
        <authorList>
            <person name="Hjerde E."/>
            <person name="Lorentzen M.S."/>
            <person name="Holden M.T."/>
            <person name="Seeger K."/>
            <person name="Paulsen S."/>
            <person name="Bason N."/>
            <person name="Churcher C."/>
            <person name="Harris D."/>
            <person name="Norbertczak H."/>
            <person name="Quail M.A."/>
            <person name="Sanders S."/>
            <person name="Thurston S."/>
            <person name="Parkhill J."/>
            <person name="Willassen N.P."/>
            <person name="Thomson N.R."/>
        </authorList>
    </citation>
    <scope>NUCLEOTIDE SEQUENCE [LARGE SCALE GENOMIC DNA]</scope>
    <source>
        <strain evidence="1 2">LFI1238</strain>
    </source>
</reference>
<keyword evidence="2" id="KW-1185">Reference proteome</keyword>
<dbReference type="AlphaFoldDB" id="B6EJI5"/>
<sequence length="42" mass="4762">MYIIVDKIKKSEEIELYCEQPQGIGPIFLSYLSVNANRCAAL</sequence>
<name>B6EJI5_ALISL</name>
<dbReference type="KEGG" id="vsa:VSAL_I1163"/>
<dbReference type="HOGENOM" id="CLU_3246267_0_0_6"/>
<organism evidence="1 2">
    <name type="scientific">Aliivibrio salmonicida (strain LFI1238)</name>
    <name type="common">Vibrio salmonicida (strain LFI1238)</name>
    <dbReference type="NCBI Taxonomy" id="316275"/>
    <lineage>
        <taxon>Bacteria</taxon>
        <taxon>Pseudomonadati</taxon>
        <taxon>Pseudomonadota</taxon>
        <taxon>Gammaproteobacteria</taxon>
        <taxon>Vibrionales</taxon>
        <taxon>Vibrionaceae</taxon>
        <taxon>Aliivibrio</taxon>
    </lineage>
</organism>
<gene>
    <name evidence="1" type="ordered locus">VSAL_I1163</name>
</gene>
<evidence type="ECO:0000313" key="1">
    <source>
        <dbReference type="EMBL" id="CAQ78848.1"/>
    </source>
</evidence>
<accession>B6EJI5</accession>
<dbReference type="EMBL" id="FM178379">
    <property type="protein sequence ID" value="CAQ78848.1"/>
    <property type="molecule type" value="Genomic_DNA"/>
</dbReference>
<proteinExistence type="predicted"/>
<protein>
    <submittedName>
        <fullName evidence="1">Uncharacterized protein</fullName>
    </submittedName>
</protein>